<dbReference type="AlphaFoldDB" id="A0A332KYS7"/>
<gene>
    <name evidence="2" type="ORF">SAMEA4364603_05431</name>
</gene>
<evidence type="ECO:0000313" key="3">
    <source>
        <dbReference type="Proteomes" id="UP000252603"/>
    </source>
</evidence>
<feature type="compositionally biased region" description="Basic and acidic residues" evidence="1">
    <location>
        <begin position="47"/>
        <end position="67"/>
    </location>
</feature>
<feature type="region of interest" description="Disordered" evidence="1">
    <location>
        <begin position="38"/>
        <end position="86"/>
    </location>
</feature>
<dbReference type="EMBL" id="UFEU01000051">
    <property type="protein sequence ID" value="SSK65873.1"/>
    <property type="molecule type" value="Genomic_DNA"/>
</dbReference>
<evidence type="ECO:0000256" key="1">
    <source>
        <dbReference type="SAM" id="MobiDB-lite"/>
    </source>
</evidence>
<accession>A0A332KYS7</accession>
<sequence length="86" mass="10311">MNKEEEKIFRETHKMDEFGNIYNIEDDKKWNKENNKLIKQQTASNKAKAEEERERKKLEDEANRLAEKNNISPNDFKQKKKKGLSV</sequence>
<proteinExistence type="predicted"/>
<evidence type="ECO:0000313" key="2">
    <source>
        <dbReference type="EMBL" id="SSK65873.1"/>
    </source>
</evidence>
<reference evidence="2 3" key="1">
    <citation type="submission" date="2018-07" db="EMBL/GenBank/DDBJ databases">
        <authorList>
            <consortium name="Pathogen Informatics"/>
        </authorList>
    </citation>
    <scope>NUCLEOTIDE SEQUENCE [LARGE SCALE GENOMIC DNA]</scope>
    <source>
        <strain evidence="2 3">4300STDY6470422</strain>
    </source>
</reference>
<protein>
    <submittedName>
        <fullName evidence="2">Uncharacterized protein</fullName>
    </submittedName>
</protein>
<organism evidence="2 3">
    <name type="scientific">Klebsiella pneumoniae</name>
    <dbReference type="NCBI Taxonomy" id="573"/>
    <lineage>
        <taxon>Bacteria</taxon>
        <taxon>Pseudomonadati</taxon>
        <taxon>Pseudomonadota</taxon>
        <taxon>Gammaproteobacteria</taxon>
        <taxon>Enterobacterales</taxon>
        <taxon>Enterobacteriaceae</taxon>
        <taxon>Klebsiella/Raoultella group</taxon>
        <taxon>Klebsiella</taxon>
        <taxon>Klebsiella pneumoniae complex</taxon>
    </lineage>
</organism>
<dbReference type="Proteomes" id="UP000252603">
    <property type="component" value="Unassembled WGS sequence"/>
</dbReference>
<name>A0A332KYS7_KLEPN</name>